<evidence type="ECO:0000313" key="4">
    <source>
        <dbReference type="WBParaSite" id="NBR_0000759401-mRNA-1"/>
    </source>
</evidence>
<accession>A0A0N4XXA0</accession>
<dbReference type="AlphaFoldDB" id="A0A0N4XXA0"/>
<gene>
    <name evidence="2" type="ORF">NBR_LOCUS7595</name>
</gene>
<reference evidence="4" key="1">
    <citation type="submission" date="2017-02" db="UniProtKB">
        <authorList>
            <consortium name="WormBaseParasite"/>
        </authorList>
    </citation>
    <scope>IDENTIFICATION</scope>
</reference>
<keyword evidence="3" id="KW-1185">Reference proteome</keyword>
<dbReference type="WBParaSite" id="NBR_0000759401-mRNA-1">
    <property type="protein sequence ID" value="NBR_0000759401-mRNA-1"/>
    <property type="gene ID" value="NBR_0000759401"/>
</dbReference>
<feature type="region of interest" description="Disordered" evidence="1">
    <location>
        <begin position="43"/>
        <end position="73"/>
    </location>
</feature>
<proteinExistence type="predicted"/>
<evidence type="ECO:0000256" key="1">
    <source>
        <dbReference type="SAM" id="MobiDB-lite"/>
    </source>
</evidence>
<protein>
    <submittedName>
        <fullName evidence="4">Transposase</fullName>
    </submittedName>
</protein>
<dbReference type="Proteomes" id="UP000271162">
    <property type="component" value="Unassembled WGS sequence"/>
</dbReference>
<reference evidence="2 3" key="2">
    <citation type="submission" date="2018-11" db="EMBL/GenBank/DDBJ databases">
        <authorList>
            <consortium name="Pathogen Informatics"/>
        </authorList>
    </citation>
    <scope>NUCLEOTIDE SEQUENCE [LARGE SCALE GENOMIC DNA]</scope>
</reference>
<evidence type="ECO:0000313" key="2">
    <source>
        <dbReference type="EMBL" id="VDL71184.1"/>
    </source>
</evidence>
<dbReference type="EMBL" id="UYSL01019905">
    <property type="protein sequence ID" value="VDL71184.1"/>
    <property type="molecule type" value="Genomic_DNA"/>
</dbReference>
<organism evidence="4">
    <name type="scientific">Nippostrongylus brasiliensis</name>
    <name type="common">Rat hookworm</name>
    <dbReference type="NCBI Taxonomy" id="27835"/>
    <lineage>
        <taxon>Eukaryota</taxon>
        <taxon>Metazoa</taxon>
        <taxon>Ecdysozoa</taxon>
        <taxon>Nematoda</taxon>
        <taxon>Chromadorea</taxon>
        <taxon>Rhabditida</taxon>
        <taxon>Rhabditina</taxon>
        <taxon>Rhabditomorpha</taxon>
        <taxon>Strongyloidea</taxon>
        <taxon>Heligmosomidae</taxon>
        <taxon>Nippostrongylus</taxon>
    </lineage>
</organism>
<sequence length="73" mass="8079">MKVQRYLDKYEYSLISRSNEDEAAALVAEGWLAECQEEASRQRTAAIGPISMPITDRPTDNALHSSRKAPPGS</sequence>
<name>A0A0N4XXA0_NIPBR</name>
<evidence type="ECO:0000313" key="3">
    <source>
        <dbReference type="Proteomes" id="UP000271162"/>
    </source>
</evidence>